<evidence type="ECO:0008006" key="5">
    <source>
        <dbReference type="Google" id="ProtNLM"/>
    </source>
</evidence>
<feature type="transmembrane region" description="Helical" evidence="2">
    <location>
        <begin position="337"/>
        <end position="356"/>
    </location>
</feature>
<keyword evidence="1" id="KW-0802">TPR repeat</keyword>
<comment type="caution">
    <text evidence="3">The sequence shown here is derived from an EMBL/GenBank/DDBJ whole genome shotgun (WGS) entry which is preliminary data.</text>
</comment>
<organism evidence="3 4">
    <name type="scientific">Flavobacterium branchiarum</name>
    <dbReference type="NCBI Taxonomy" id="1114870"/>
    <lineage>
        <taxon>Bacteria</taxon>
        <taxon>Pseudomonadati</taxon>
        <taxon>Bacteroidota</taxon>
        <taxon>Flavobacteriia</taxon>
        <taxon>Flavobacteriales</taxon>
        <taxon>Flavobacteriaceae</taxon>
        <taxon>Flavobacterium</taxon>
    </lineage>
</organism>
<dbReference type="InterPro" id="IPR011990">
    <property type="entry name" value="TPR-like_helical_dom_sf"/>
</dbReference>
<dbReference type="SMART" id="SM00028">
    <property type="entry name" value="TPR"/>
    <property type="match status" value="3"/>
</dbReference>
<evidence type="ECO:0000256" key="1">
    <source>
        <dbReference type="PROSITE-ProRule" id="PRU00339"/>
    </source>
</evidence>
<dbReference type="PROSITE" id="PS50005">
    <property type="entry name" value="TPR"/>
    <property type="match status" value="1"/>
</dbReference>
<dbReference type="Gene3D" id="1.25.40.10">
    <property type="entry name" value="Tetratricopeptide repeat domain"/>
    <property type="match status" value="1"/>
</dbReference>
<evidence type="ECO:0000313" key="4">
    <source>
        <dbReference type="Proteomes" id="UP001589589"/>
    </source>
</evidence>
<evidence type="ECO:0000256" key="2">
    <source>
        <dbReference type="SAM" id="Phobius"/>
    </source>
</evidence>
<dbReference type="InterPro" id="IPR019734">
    <property type="entry name" value="TPR_rpt"/>
</dbReference>
<dbReference type="Proteomes" id="UP001589589">
    <property type="component" value="Unassembled WGS sequence"/>
</dbReference>
<keyword evidence="2" id="KW-0472">Membrane</keyword>
<dbReference type="Pfam" id="PF13181">
    <property type="entry name" value="TPR_8"/>
    <property type="match status" value="1"/>
</dbReference>
<dbReference type="SUPFAM" id="SSF46894">
    <property type="entry name" value="C-terminal effector domain of the bipartite response regulators"/>
    <property type="match status" value="1"/>
</dbReference>
<sequence length="491" mass="56917">MRGVLLFILLCSYNICISQNNIKIIDSLLNSAMGIENESPLKSQLEAIKVISLAKEIDYKNGVIQAELFLSESYIRGKDNKLALYYATEADKLIATNIESSFLKSKALRLRGISLARLGFYDPATKILKQSIIYGEKIKDANDRNRNLGFIYANIAMNKEDNEINKDSVGYYYRKSFFFFDNIDDENPHKNRSMAFANVFLGSFYLKKGDFDKAEPYFKNATQLSKELKLDFIAIESISGLGSINFYRGNFYNAKMYFQEALLLAKENKRIFYINDLYYNLSRIYSILKDQDSTKYYRNKYVILNDSLSKIHKDAIYTSLRFYLEDKDEAMLTDVELIIALLSLLIIIIVITFVYIKKYRKRFVIVKEESNVIDNQLKIKEELIEKIKSQNVNPKLEGTDLKQLAIEGSPLFFAKFKEIHPEYIDEVIKINPTIVSSELKFCALIKLGFSTNEIATYTKSTIRAVQSKRYRLRKKLNVPPEEDLYDWLANI</sequence>
<keyword evidence="2" id="KW-1133">Transmembrane helix</keyword>
<dbReference type="EMBL" id="JBHMEX010000069">
    <property type="protein sequence ID" value="MFB9066385.1"/>
    <property type="molecule type" value="Genomic_DNA"/>
</dbReference>
<keyword evidence="2" id="KW-0812">Transmembrane</keyword>
<dbReference type="SUPFAM" id="SSF48452">
    <property type="entry name" value="TPR-like"/>
    <property type="match status" value="1"/>
</dbReference>
<name>A0ABV5FS46_9FLAO</name>
<gene>
    <name evidence="3" type="ORF">ACFFUQ_20390</name>
</gene>
<keyword evidence="4" id="KW-1185">Reference proteome</keyword>
<feature type="repeat" description="TPR" evidence="1">
    <location>
        <begin position="195"/>
        <end position="228"/>
    </location>
</feature>
<dbReference type="RefSeq" id="WP_290264582.1">
    <property type="nucleotide sequence ID" value="NZ_JAUFQQ010000003.1"/>
</dbReference>
<accession>A0ABV5FS46</accession>
<evidence type="ECO:0000313" key="3">
    <source>
        <dbReference type="EMBL" id="MFB9066385.1"/>
    </source>
</evidence>
<reference evidence="3 4" key="1">
    <citation type="submission" date="2024-09" db="EMBL/GenBank/DDBJ databases">
        <authorList>
            <person name="Sun Q."/>
            <person name="Mori K."/>
        </authorList>
    </citation>
    <scope>NUCLEOTIDE SEQUENCE [LARGE SCALE GENOMIC DNA]</scope>
    <source>
        <strain evidence="3 4">CECT 7908</strain>
    </source>
</reference>
<dbReference type="InterPro" id="IPR016032">
    <property type="entry name" value="Sig_transdc_resp-reg_C-effctor"/>
</dbReference>
<protein>
    <recommendedName>
        <fullName evidence="5">Tetratricopeptide repeat protein</fullName>
    </recommendedName>
</protein>
<proteinExistence type="predicted"/>